<dbReference type="EMBL" id="AP022590">
    <property type="protein sequence ID" value="BBY41353.1"/>
    <property type="molecule type" value="Genomic_DNA"/>
</dbReference>
<proteinExistence type="predicted"/>
<feature type="chain" id="PRO_5047512709" evidence="2">
    <location>
        <begin position="40"/>
        <end position="88"/>
    </location>
</feature>
<organism evidence="3 4">
    <name type="scientific">Mycobacterium mantenii</name>
    <dbReference type="NCBI Taxonomy" id="560555"/>
    <lineage>
        <taxon>Bacteria</taxon>
        <taxon>Bacillati</taxon>
        <taxon>Actinomycetota</taxon>
        <taxon>Actinomycetes</taxon>
        <taxon>Mycobacteriales</taxon>
        <taxon>Mycobacteriaceae</taxon>
        <taxon>Mycobacterium</taxon>
        <taxon>Mycobacterium avium complex (MAC)</taxon>
    </lineage>
</organism>
<accession>A0ABM7K1D5</accession>
<keyword evidence="2" id="KW-0732">Signal</keyword>
<name>A0ABM7K1D5_MYCNT</name>
<evidence type="ECO:0000256" key="2">
    <source>
        <dbReference type="SAM" id="SignalP"/>
    </source>
</evidence>
<protein>
    <submittedName>
        <fullName evidence="3">Uncharacterized protein</fullName>
    </submittedName>
</protein>
<evidence type="ECO:0000313" key="3">
    <source>
        <dbReference type="EMBL" id="BBY41353.1"/>
    </source>
</evidence>
<feature type="compositionally biased region" description="Pro residues" evidence="1">
    <location>
        <begin position="40"/>
        <end position="53"/>
    </location>
</feature>
<feature type="region of interest" description="Disordered" evidence="1">
    <location>
        <begin position="34"/>
        <end position="58"/>
    </location>
</feature>
<gene>
    <name evidence="3" type="ORF">MMAN_54870</name>
</gene>
<evidence type="ECO:0000256" key="1">
    <source>
        <dbReference type="SAM" id="MobiDB-lite"/>
    </source>
</evidence>
<feature type="signal peptide" evidence="2">
    <location>
        <begin position="1"/>
        <end position="39"/>
    </location>
</feature>
<reference evidence="3 4" key="1">
    <citation type="journal article" date="2019" name="Emerg. Microbes Infect.">
        <title>Comprehensive subspecies identification of 175 nontuberculous mycobacteria species based on 7547 genomic profiles.</title>
        <authorList>
            <person name="Matsumoto Y."/>
            <person name="Kinjo T."/>
            <person name="Motooka D."/>
            <person name="Nabeya D."/>
            <person name="Jung N."/>
            <person name="Uechi K."/>
            <person name="Horii T."/>
            <person name="Iida T."/>
            <person name="Fujita J."/>
            <person name="Nakamura S."/>
        </authorList>
    </citation>
    <scope>NUCLEOTIDE SEQUENCE [LARGE SCALE GENOMIC DNA]</scope>
    <source>
        <strain evidence="3 4">JCM 18113</strain>
    </source>
</reference>
<keyword evidence="4" id="KW-1185">Reference proteome</keyword>
<evidence type="ECO:0000313" key="4">
    <source>
        <dbReference type="Proteomes" id="UP000465812"/>
    </source>
</evidence>
<sequence length="88" mass="9278">MLSRAVLLAAAKEIQLKKITLVTTAAVAMLILSGGGAQADPPPPPAPPSPAPGLSPDAAQAYQRQWERMQSYPCGLSIQSDPMPHWAF</sequence>
<dbReference type="Proteomes" id="UP000465812">
    <property type="component" value="Chromosome"/>
</dbReference>